<proteinExistence type="predicted"/>
<dbReference type="AlphaFoldDB" id="A0A1B1NDI1"/>
<organism evidence="2 3">
    <name type="scientific">Serinicoccus hydrothermalis</name>
    <dbReference type="NCBI Taxonomy" id="1758689"/>
    <lineage>
        <taxon>Bacteria</taxon>
        <taxon>Bacillati</taxon>
        <taxon>Actinomycetota</taxon>
        <taxon>Actinomycetes</taxon>
        <taxon>Micrococcales</taxon>
        <taxon>Ornithinimicrobiaceae</taxon>
        <taxon>Serinicoccus</taxon>
    </lineage>
</organism>
<evidence type="ECO:0000313" key="2">
    <source>
        <dbReference type="EMBL" id="ANS79497.1"/>
    </source>
</evidence>
<accession>A0A1B1NDI1</accession>
<sequence length="79" mass="8858">MLDTHCGIDELHVEGQWYERAQGPLDDGSGNPPDDWDNPEQMGTITRVDETTLVFTDEVGHREEFVLRPGASEAKRACD</sequence>
<evidence type="ECO:0000313" key="3">
    <source>
        <dbReference type="Proteomes" id="UP000092482"/>
    </source>
</evidence>
<reference evidence="2 3" key="1">
    <citation type="submission" date="2016-03" db="EMBL/GenBank/DDBJ databases">
        <title>Shallow-sea hydrothermal system.</title>
        <authorList>
            <person name="Tang K."/>
        </authorList>
    </citation>
    <scope>NUCLEOTIDE SEQUENCE [LARGE SCALE GENOMIC DNA]</scope>
    <source>
        <strain evidence="2 3">JLT9</strain>
    </source>
</reference>
<feature type="region of interest" description="Disordered" evidence="1">
    <location>
        <begin position="17"/>
        <end position="42"/>
    </location>
</feature>
<dbReference type="Proteomes" id="UP000092482">
    <property type="component" value="Chromosome"/>
</dbReference>
<dbReference type="KEGG" id="serj:SGUI_2101"/>
<name>A0A1B1NDI1_9MICO</name>
<protein>
    <submittedName>
        <fullName evidence="2">Uncharacterized protein</fullName>
    </submittedName>
</protein>
<dbReference type="EMBL" id="CP014989">
    <property type="protein sequence ID" value="ANS79497.1"/>
    <property type="molecule type" value="Genomic_DNA"/>
</dbReference>
<gene>
    <name evidence="2" type="ORF">SGUI_2101</name>
</gene>
<keyword evidence="3" id="KW-1185">Reference proteome</keyword>
<evidence type="ECO:0000256" key="1">
    <source>
        <dbReference type="SAM" id="MobiDB-lite"/>
    </source>
</evidence>